<evidence type="ECO:0000256" key="14">
    <source>
        <dbReference type="ARBA" id="ARBA00023098"/>
    </source>
</evidence>
<gene>
    <name evidence="20" type="primary">cdsA</name>
    <name evidence="20" type="ORF">ERS852540_01145</name>
</gene>
<evidence type="ECO:0000256" key="10">
    <source>
        <dbReference type="ARBA" id="ARBA00022679"/>
    </source>
</evidence>
<feature type="transmembrane region" description="Helical" evidence="19">
    <location>
        <begin position="53"/>
        <end position="71"/>
    </location>
</feature>
<evidence type="ECO:0000256" key="4">
    <source>
        <dbReference type="ARBA" id="ARBA00005189"/>
    </source>
</evidence>
<dbReference type="Pfam" id="PF01148">
    <property type="entry name" value="CTP_transf_1"/>
    <property type="match status" value="1"/>
</dbReference>
<keyword evidence="11 18" id="KW-0812">Transmembrane</keyword>
<dbReference type="PANTHER" id="PTHR46382:SF1">
    <property type="entry name" value="PHOSPHATIDATE CYTIDYLYLTRANSFERASE"/>
    <property type="match status" value="1"/>
</dbReference>
<feature type="transmembrane region" description="Helical" evidence="19">
    <location>
        <begin position="27"/>
        <end position="46"/>
    </location>
</feature>
<comment type="pathway">
    <text evidence="4">Lipid metabolism.</text>
</comment>
<protein>
    <recommendedName>
        <fullName evidence="7 18">Phosphatidate cytidylyltransferase</fullName>
        <ecNumber evidence="6 18">2.7.7.41</ecNumber>
    </recommendedName>
</protein>
<reference evidence="20 21" key="1">
    <citation type="submission" date="2015-09" db="EMBL/GenBank/DDBJ databases">
        <authorList>
            <consortium name="Pathogen Informatics"/>
        </authorList>
    </citation>
    <scope>NUCLEOTIDE SEQUENCE [LARGE SCALE GENOMIC DNA]</scope>
    <source>
        <strain evidence="20 21">2789STDY5834928</strain>
    </source>
</reference>
<evidence type="ECO:0000256" key="16">
    <source>
        <dbReference type="ARBA" id="ARBA00023209"/>
    </source>
</evidence>
<comment type="catalytic activity">
    <reaction evidence="1 18">
        <text>a 1,2-diacyl-sn-glycero-3-phosphate + CTP + H(+) = a CDP-1,2-diacyl-sn-glycerol + diphosphate</text>
        <dbReference type="Rhea" id="RHEA:16229"/>
        <dbReference type="ChEBI" id="CHEBI:15378"/>
        <dbReference type="ChEBI" id="CHEBI:33019"/>
        <dbReference type="ChEBI" id="CHEBI:37563"/>
        <dbReference type="ChEBI" id="CHEBI:58332"/>
        <dbReference type="ChEBI" id="CHEBI:58608"/>
        <dbReference type="EC" id="2.7.7.41"/>
    </reaction>
</comment>
<dbReference type="GO" id="GO:0016024">
    <property type="term" value="P:CDP-diacylglycerol biosynthetic process"/>
    <property type="evidence" value="ECO:0007669"/>
    <property type="project" value="UniProtKB-UniPathway"/>
</dbReference>
<dbReference type="PANTHER" id="PTHR46382">
    <property type="entry name" value="PHOSPHATIDATE CYTIDYLYLTRANSFERASE"/>
    <property type="match status" value="1"/>
</dbReference>
<evidence type="ECO:0000256" key="13">
    <source>
        <dbReference type="ARBA" id="ARBA00022989"/>
    </source>
</evidence>
<evidence type="ECO:0000256" key="19">
    <source>
        <dbReference type="SAM" id="Phobius"/>
    </source>
</evidence>
<comment type="subcellular location">
    <subcellularLocation>
        <location evidence="2">Cell membrane</location>
        <topology evidence="2">Multi-pass membrane protein</topology>
    </subcellularLocation>
</comment>
<feature type="transmembrane region" description="Helical" evidence="19">
    <location>
        <begin position="77"/>
        <end position="95"/>
    </location>
</feature>
<proteinExistence type="inferred from homology"/>
<feature type="transmembrane region" description="Helical" evidence="19">
    <location>
        <begin position="175"/>
        <end position="197"/>
    </location>
</feature>
<organism evidence="20 21">
    <name type="scientific">[Eubacterium] siraeum</name>
    <dbReference type="NCBI Taxonomy" id="39492"/>
    <lineage>
        <taxon>Bacteria</taxon>
        <taxon>Bacillati</taxon>
        <taxon>Bacillota</taxon>
        <taxon>Clostridia</taxon>
        <taxon>Eubacteriales</taxon>
        <taxon>Oscillospiraceae</taxon>
        <taxon>Oscillospiraceae incertae sedis</taxon>
    </lineage>
</organism>
<keyword evidence="13 19" id="KW-1133">Transmembrane helix</keyword>
<evidence type="ECO:0000256" key="12">
    <source>
        <dbReference type="ARBA" id="ARBA00022695"/>
    </source>
</evidence>
<accession>A0A174ZEB0</accession>
<evidence type="ECO:0000313" key="21">
    <source>
        <dbReference type="Proteomes" id="UP000095662"/>
    </source>
</evidence>
<evidence type="ECO:0000256" key="17">
    <source>
        <dbReference type="ARBA" id="ARBA00023264"/>
    </source>
</evidence>
<feature type="transmembrane region" description="Helical" evidence="19">
    <location>
        <begin position="5"/>
        <end position="21"/>
    </location>
</feature>
<evidence type="ECO:0000256" key="18">
    <source>
        <dbReference type="RuleBase" id="RU003938"/>
    </source>
</evidence>
<dbReference type="GO" id="GO:0005886">
    <property type="term" value="C:plasma membrane"/>
    <property type="evidence" value="ECO:0007669"/>
    <property type="project" value="UniProtKB-SubCell"/>
</dbReference>
<evidence type="ECO:0000313" key="20">
    <source>
        <dbReference type="EMBL" id="CUQ85635.1"/>
    </source>
</evidence>
<dbReference type="GO" id="GO:0004605">
    <property type="term" value="F:phosphatidate cytidylyltransferase activity"/>
    <property type="evidence" value="ECO:0007669"/>
    <property type="project" value="UniProtKB-EC"/>
</dbReference>
<keyword evidence="12 18" id="KW-0548">Nucleotidyltransferase</keyword>
<sequence length="283" mass="31101">MVTRIVTALVAIPIGILIIALNNEVLYYVAMTAFSVIAVYEMLVTTKYLKNKFTSAVSLIFAAVTPIIFWIEPLRNNVKLIYFGFVVITLLGMLFNHEKARFEQVALVAFVSITIPLALCSIAFIRSRFPDHAMFLIVYTMVSAWVGDAGAYFVGTFFGKHKMCPAISPKKTWEGFVGGIITSGVFAVIMSFAYELIDSIINGGVHTFSVNWVYLTVMALVISGLGVVGDLSASLVKRECSVKDFGNILPGHGGILDRFDSVLLAAPFAYMMFQIYFPITPIA</sequence>
<comment type="similarity">
    <text evidence="5 18">Belongs to the CDS family.</text>
</comment>
<dbReference type="AlphaFoldDB" id="A0A174ZEB0"/>
<name>A0A174ZEB0_9FIRM</name>
<evidence type="ECO:0000256" key="5">
    <source>
        <dbReference type="ARBA" id="ARBA00010185"/>
    </source>
</evidence>
<evidence type="ECO:0000256" key="2">
    <source>
        <dbReference type="ARBA" id="ARBA00004651"/>
    </source>
</evidence>
<keyword evidence="10 18" id="KW-0808">Transferase</keyword>
<dbReference type="STRING" id="39492.ERS852540_01145"/>
<evidence type="ECO:0000256" key="6">
    <source>
        <dbReference type="ARBA" id="ARBA00012487"/>
    </source>
</evidence>
<feature type="transmembrane region" description="Helical" evidence="19">
    <location>
        <begin position="107"/>
        <end position="127"/>
    </location>
</feature>
<dbReference type="Proteomes" id="UP000095662">
    <property type="component" value="Unassembled WGS sequence"/>
</dbReference>
<keyword evidence="8" id="KW-1003">Cell membrane</keyword>
<evidence type="ECO:0000256" key="8">
    <source>
        <dbReference type="ARBA" id="ARBA00022475"/>
    </source>
</evidence>
<keyword evidence="14" id="KW-0443">Lipid metabolism</keyword>
<evidence type="ECO:0000256" key="9">
    <source>
        <dbReference type="ARBA" id="ARBA00022516"/>
    </source>
</evidence>
<evidence type="ECO:0000256" key="1">
    <source>
        <dbReference type="ARBA" id="ARBA00001698"/>
    </source>
</evidence>
<keyword evidence="9" id="KW-0444">Lipid biosynthesis</keyword>
<dbReference type="EMBL" id="CZBY01000007">
    <property type="protein sequence ID" value="CUQ85635.1"/>
    <property type="molecule type" value="Genomic_DNA"/>
</dbReference>
<evidence type="ECO:0000256" key="3">
    <source>
        <dbReference type="ARBA" id="ARBA00005119"/>
    </source>
</evidence>
<keyword evidence="15 19" id="KW-0472">Membrane</keyword>
<feature type="transmembrane region" description="Helical" evidence="19">
    <location>
        <begin position="133"/>
        <end position="154"/>
    </location>
</feature>
<dbReference type="EC" id="2.7.7.41" evidence="6 18"/>
<dbReference type="UniPathway" id="UPA00557">
    <property type="reaction ID" value="UER00614"/>
</dbReference>
<evidence type="ECO:0000256" key="11">
    <source>
        <dbReference type="ARBA" id="ARBA00022692"/>
    </source>
</evidence>
<evidence type="ECO:0000256" key="15">
    <source>
        <dbReference type="ARBA" id="ARBA00023136"/>
    </source>
</evidence>
<comment type="pathway">
    <text evidence="3 18">Phospholipid metabolism; CDP-diacylglycerol biosynthesis; CDP-diacylglycerol from sn-glycerol 3-phosphate: step 3/3.</text>
</comment>
<dbReference type="PROSITE" id="PS01315">
    <property type="entry name" value="CDS"/>
    <property type="match status" value="1"/>
</dbReference>
<feature type="transmembrane region" description="Helical" evidence="19">
    <location>
        <begin position="209"/>
        <end position="228"/>
    </location>
</feature>
<dbReference type="InterPro" id="IPR000374">
    <property type="entry name" value="PC_trans"/>
</dbReference>
<dbReference type="OrthoDB" id="9799199at2"/>
<evidence type="ECO:0000256" key="7">
    <source>
        <dbReference type="ARBA" id="ARBA00019373"/>
    </source>
</evidence>
<keyword evidence="17" id="KW-1208">Phospholipid metabolism</keyword>
<keyword evidence="16" id="KW-0594">Phospholipid biosynthesis</keyword>